<dbReference type="InterPro" id="IPR027417">
    <property type="entry name" value="P-loop_NTPase"/>
</dbReference>
<feature type="binding site" evidence="9">
    <location>
        <begin position="249"/>
        <end position="255"/>
    </location>
    <ligand>
        <name>GTP</name>
        <dbReference type="ChEBI" id="CHEBI:37565"/>
    </ligand>
</feature>
<feature type="binding site" evidence="9">
    <location>
        <position position="25"/>
    </location>
    <ligand>
        <name>(6S)-5-formyl-5,6,7,8-tetrahydrofolate</name>
        <dbReference type="ChEBI" id="CHEBI:57457"/>
    </ligand>
</feature>
<dbReference type="Pfam" id="PF12631">
    <property type="entry name" value="MnmE_helical"/>
    <property type="match status" value="1"/>
</dbReference>
<dbReference type="GO" id="GO:0003924">
    <property type="term" value="F:GTPase activity"/>
    <property type="evidence" value="ECO:0007669"/>
    <property type="project" value="UniProtKB-UniRule"/>
</dbReference>
<dbReference type="Gene3D" id="3.30.1360.120">
    <property type="entry name" value="Probable tRNA modification gtpase trme, domain 1"/>
    <property type="match status" value="1"/>
</dbReference>
<dbReference type="Proteomes" id="UP000696931">
    <property type="component" value="Unassembled WGS sequence"/>
</dbReference>
<evidence type="ECO:0000313" key="16">
    <source>
        <dbReference type="Proteomes" id="UP000696931"/>
    </source>
</evidence>
<organism evidence="15 16">
    <name type="scientific">Eiseniibacteriota bacterium</name>
    <dbReference type="NCBI Taxonomy" id="2212470"/>
    <lineage>
        <taxon>Bacteria</taxon>
        <taxon>Candidatus Eiseniibacteriota</taxon>
    </lineage>
</organism>
<reference evidence="15" key="1">
    <citation type="submission" date="2020-07" db="EMBL/GenBank/DDBJ databases">
        <title>Huge and variable diversity of episymbiotic CPR bacteria and DPANN archaea in groundwater ecosystems.</title>
        <authorList>
            <person name="He C.Y."/>
            <person name="Keren R."/>
            <person name="Whittaker M."/>
            <person name="Farag I.F."/>
            <person name="Doudna J."/>
            <person name="Cate J.H.D."/>
            <person name="Banfield J.F."/>
        </authorList>
    </citation>
    <scope>NUCLEOTIDE SEQUENCE</scope>
    <source>
        <strain evidence="15">NC_groundwater_1813_Pr3_B-0.1um_71_17</strain>
    </source>
</reference>
<dbReference type="InterPro" id="IPR006073">
    <property type="entry name" value="GTP-bd"/>
</dbReference>
<feature type="binding site" evidence="9">
    <location>
        <position position="85"/>
    </location>
    <ligand>
        <name>(6S)-5-formyl-5,6,7,8-tetrahydrofolate</name>
        <dbReference type="ChEBI" id="CHEBI:57457"/>
    </ligand>
</feature>
<keyword evidence="5 9" id="KW-0378">Hydrolase</keyword>
<keyword evidence="7 9" id="KW-0630">Potassium</keyword>
<keyword evidence="3 9" id="KW-0479">Metal-binding</keyword>
<feature type="binding site" evidence="9">
    <location>
        <position position="459"/>
    </location>
    <ligand>
        <name>(6S)-5-formyl-5,6,7,8-tetrahydrofolate</name>
        <dbReference type="ChEBI" id="CHEBI:57457"/>
    </ligand>
</feature>
<sequence length="459" mass="47725">MSFALDDTIAAIATAPGEAGLAVVRVSGPEAIAVADRVFRGAAPLAAAAGNTLHHGWLAGTERVDEVVAALFRAPRSYTREDVVEFSCHGGSMPARSVLALLLASGARLARPGEFTLRAFLHGRLDLVQAEAVAELIGARSESMQRAALARLGGQLSRDLRGQLEALADALAEVEARVDFAEDVGGVEVPVELVARLAAIAEALRAHLRGAAWGRAMREGVPVVIVGQPNAGKSSLFNRLVGEDRAIVADVPGTTRDRVSATIEREGARFTLSDTAGLRETSDGIEALGIARAHEALEGSAVAIWVVDGSRALDAADHAIAARLAGRRVLVALHKGDRGVAVTETDARALLGSADGDGAVVVVRTSAVTGEGIEEALDALARVAGFEEGETLTVERQAHTLESACAALDRAAAAGSRGEPGEIVALELREALAALEELLGQRVSDDLLERVFSRFCIGK</sequence>
<dbReference type="CDD" id="cd14858">
    <property type="entry name" value="TrmE_N"/>
    <property type="match status" value="1"/>
</dbReference>
<dbReference type="GO" id="GO:0005525">
    <property type="term" value="F:GTP binding"/>
    <property type="evidence" value="ECO:0007669"/>
    <property type="project" value="UniProtKB-UniRule"/>
</dbReference>
<evidence type="ECO:0000256" key="8">
    <source>
        <dbReference type="ARBA" id="ARBA00023134"/>
    </source>
</evidence>
<accession>A0A933W915</accession>
<dbReference type="EMBL" id="JACRIW010000081">
    <property type="protein sequence ID" value="MBI5170112.1"/>
    <property type="molecule type" value="Genomic_DNA"/>
</dbReference>
<dbReference type="InterPro" id="IPR027266">
    <property type="entry name" value="TrmE/GcvT-like"/>
</dbReference>
<evidence type="ECO:0000313" key="15">
    <source>
        <dbReference type="EMBL" id="MBI5170112.1"/>
    </source>
</evidence>
<dbReference type="GO" id="GO:0005829">
    <property type="term" value="C:cytosol"/>
    <property type="evidence" value="ECO:0007669"/>
    <property type="project" value="TreeGrafter"/>
</dbReference>
<comment type="cofactor">
    <cofactor evidence="9">
        <name>K(+)</name>
        <dbReference type="ChEBI" id="CHEBI:29103"/>
    </cofactor>
    <text evidence="9">Binds 1 potassium ion per subunit.</text>
</comment>
<feature type="domain" description="MnmE helical" evidence="14">
    <location>
        <begin position="127"/>
        <end position="456"/>
    </location>
</feature>
<gene>
    <name evidence="9 15" type="primary">mnmE</name>
    <name evidence="9" type="synonym">trmE</name>
    <name evidence="15" type="ORF">HZA61_11530</name>
</gene>
<dbReference type="PANTHER" id="PTHR42714:SF2">
    <property type="entry name" value="TRNA MODIFICATION GTPASE GTPBP3, MITOCHONDRIAL"/>
    <property type="match status" value="1"/>
</dbReference>
<protein>
    <recommendedName>
        <fullName evidence="9">tRNA modification GTPase MnmE</fullName>
        <ecNumber evidence="9">3.6.-.-</ecNumber>
    </recommendedName>
</protein>
<dbReference type="HAMAP" id="MF_00379">
    <property type="entry name" value="GTPase_MnmE"/>
    <property type="match status" value="1"/>
</dbReference>
<evidence type="ECO:0000256" key="3">
    <source>
        <dbReference type="ARBA" id="ARBA00022723"/>
    </source>
</evidence>
<evidence type="ECO:0000259" key="14">
    <source>
        <dbReference type="Pfam" id="PF12631"/>
    </source>
</evidence>
<evidence type="ECO:0000259" key="13">
    <source>
        <dbReference type="Pfam" id="PF10396"/>
    </source>
</evidence>
<dbReference type="NCBIfam" id="TIGR00450">
    <property type="entry name" value="mnmE_trmE_thdF"/>
    <property type="match status" value="1"/>
</dbReference>
<dbReference type="CDD" id="cd04164">
    <property type="entry name" value="trmE"/>
    <property type="match status" value="1"/>
</dbReference>
<evidence type="ECO:0000259" key="12">
    <source>
        <dbReference type="Pfam" id="PF01926"/>
    </source>
</evidence>
<feature type="binding site" evidence="9">
    <location>
        <begin position="274"/>
        <end position="277"/>
    </location>
    <ligand>
        <name>GTP</name>
        <dbReference type="ChEBI" id="CHEBI:37565"/>
    </ligand>
</feature>
<dbReference type="InterPro" id="IPR027368">
    <property type="entry name" value="MnmE_dom2"/>
</dbReference>
<keyword evidence="2 9" id="KW-0819">tRNA processing</keyword>
<dbReference type="Pfam" id="PF01926">
    <property type="entry name" value="MMR_HSR1"/>
    <property type="match status" value="1"/>
</dbReference>
<evidence type="ECO:0000256" key="1">
    <source>
        <dbReference type="ARBA" id="ARBA00011043"/>
    </source>
</evidence>
<dbReference type="GO" id="GO:0046872">
    <property type="term" value="F:metal ion binding"/>
    <property type="evidence" value="ECO:0007669"/>
    <property type="project" value="UniProtKB-KW"/>
</dbReference>
<comment type="similarity">
    <text evidence="1 9 10">Belongs to the TRAFAC class TrmE-Era-EngA-EngB-Septin-like GTPase superfamily. TrmE GTPase family.</text>
</comment>
<name>A0A933W915_UNCEI</name>
<dbReference type="EC" id="3.6.-.-" evidence="9"/>
<dbReference type="InterPro" id="IPR004520">
    <property type="entry name" value="GTPase_MnmE"/>
</dbReference>
<evidence type="ECO:0000256" key="10">
    <source>
        <dbReference type="RuleBase" id="RU003313"/>
    </source>
</evidence>
<feature type="binding site" evidence="9">
    <location>
        <position position="234"/>
    </location>
    <ligand>
        <name>Mg(2+)</name>
        <dbReference type="ChEBI" id="CHEBI:18420"/>
    </ligand>
</feature>
<dbReference type="GO" id="GO:0030488">
    <property type="term" value="P:tRNA methylation"/>
    <property type="evidence" value="ECO:0007669"/>
    <property type="project" value="TreeGrafter"/>
</dbReference>
<evidence type="ECO:0000256" key="5">
    <source>
        <dbReference type="ARBA" id="ARBA00022801"/>
    </source>
</evidence>
<keyword evidence="9" id="KW-0963">Cytoplasm</keyword>
<dbReference type="InterPro" id="IPR005225">
    <property type="entry name" value="Small_GTP-bd"/>
</dbReference>
<dbReference type="SUPFAM" id="SSF52540">
    <property type="entry name" value="P-loop containing nucleoside triphosphate hydrolases"/>
    <property type="match status" value="1"/>
</dbReference>
<dbReference type="Pfam" id="PF10396">
    <property type="entry name" value="TrmE_N"/>
    <property type="match status" value="1"/>
</dbReference>
<comment type="caution">
    <text evidence="9">Lacks conserved residue(s) required for the propagation of feature annotation.</text>
</comment>
<keyword evidence="8 9" id="KW-0342">GTP-binding</keyword>
<dbReference type="Gene3D" id="1.20.120.430">
    <property type="entry name" value="tRNA modification GTPase MnmE domain 2"/>
    <property type="match status" value="1"/>
</dbReference>
<keyword evidence="6 9" id="KW-0460">Magnesium</keyword>
<dbReference type="GO" id="GO:0002098">
    <property type="term" value="P:tRNA wobble uridine modification"/>
    <property type="evidence" value="ECO:0007669"/>
    <property type="project" value="TreeGrafter"/>
</dbReference>
<evidence type="ECO:0000256" key="2">
    <source>
        <dbReference type="ARBA" id="ARBA00022694"/>
    </source>
</evidence>
<dbReference type="PRINTS" id="PR00449">
    <property type="entry name" value="RASTRNSFRMNG"/>
</dbReference>
<dbReference type="Gene3D" id="3.40.50.300">
    <property type="entry name" value="P-loop containing nucleotide triphosphate hydrolases"/>
    <property type="match status" value="1"/>
</dbReference>
<dbReference type="InterPro" id="IPR031168">
    <property type="entry name" value="G_TrmE"/>
</dbReference>
<feature type="domain" description="GTP-binding protein TrmE N-terminal" evidence="13">
    <location>
        <begin position="8"/>
        <end position="124"/>
    </location>
</feature>
<evidence type="ECO:0000256" key="9">
    <source>
        <dbReference type="HAMAP-Rule" id="MF_00379"/>
    </source>
</evidence>
<feature type="binding site" evidence="9">
    <location>
        <position position="124"/>
    </location>
    <ligand>
        <name>(6S)-5-formyl-5,6,7,8-tetrahydrofolate</name>
        <dbReference type="ChEBI" id="CHEBI:57457"/>
    </ligand>
</feature>
<proteinExistence type="inferred from homology"/>
<feature type="binding site" evidence="9">
    <location>
        <position position="255"/>
    </location>
    <ligand>
        <name>Mg(2+)</name>
        <dbReference type="ChEBI" id="CHEBI:18420"/>
    </ligand>
</feature>
<comment type="function">
    <text evidence="9">Exhibits a very high intrinsic GTPase hydrolysis rate. Involved in the addition of a carboxymethylaminomethyl (cmnm) group at the wobble position (U34) of certain tRNAs, forming tRNA-cmnm(5)s(2)U34.</text>
</comment>
<dbReference type="InterPro" id="IPR018948">
    <property type="entry name" value="GTP-bd_TrmE_N"/>
</dbReference>
<comment type="subcellular location">
    <subcellularLocation>
        <location evidence="9">Cytoplasm</location>
    </subcellularLocation>
</comment>
<dbReference type="InterPro" id="IPR025867">
    <property type="entry name" value="MnmE_helical"/>
</dbReference>
<dbReference type="GO" id="GO:0042802">
    <property type="term" value="F:identical protein binding"/>
    <property type="evidence" value="ECO:0007669"/>
    <property type="project" value="UniProtKB-ARBA"/>
</dbReference>
<dbReference type="NCBIfam" id="TIGR00231">
    <property type="entry name" value="small_GTP"/>
    <property type="match status" value="1"/>
</dbReference>
<evidence type="ECO:0000256" key="11">
    <source>
        <dbReference type="SAM" id="Coils"/>
    </source>
</evidence>
<comment type="subunit">
    <text evidence="9">Homodimer. Heterotetramer of two MnmE and two MnmG subunits.</text>
</comment>
<keyword evidence="4 9" id="KW-0547">Nucleotide-binding</keyword>
<keyword evidence="11" id="KW-0175">Coiled coil</keyword>
<dbReference type="FunFam" id="3.30.1360.120:FF:000003">
    <property type="entry name" value="tRNA modification GTPase MnmE"/>
    <property type="match status" value="1"/>
</dbReference>
<feature type="coiled-coil region" evidence="11">
    <location>
        <begin position="157"/>
        <end position="184"/>
    </location>
</feature>
<feature type="binding site" evidence="9">
    <location>
        <begin position="230"/>
        <end position="235"/>
    </location>
    <ligand>
        <name>GTP</name>
        <dbReference type="ChEBI" id="CHEBI:37565"/>
    </ligand>
</feature>
<feature type="domain" description="G" evidence="12">
    <location>
        <begin position="223"/>
        <end position="334"/>
    </location>
</feature>
<evidence type="ECO:0000256" key="4">
    <source>
        <dbReference type="ARBA" id="ARBA00022741"/>
    </source>
</evidence>
<dbReference type="PANTHER" id="PTHR42714">
    <property type="entry name" value="TRNA MODIFICATION GTPASE GTPBP3"/>
    <property type="match status" value="1"/>
</dbReference>
<evidence type="ECO:0000256" key="6">
    <source>
        <dbReference type="ARBA" id="ARBA00022842"/>
    </source>
</evidence>
<dbReference type="AlphaFoldDB" id="A0A933W915"/>
<evidence type="ECO:0000256" key="7">
    <source>
        <dbReference type="ARBA" id="ARBA00022958"/>
    </source>
</evidence>
<comment type="caution">
    <text evidence="15">The sequence shown here is derived from an EMBL/GenBank/DDBJ whole genome shotgun (WGS) entry which is preliminary data.</text>
</comment>